<protein>
    <submittedName>
        <fullName evidence="2">Uncharacterized protein</fullName>
    </submittedName>
</protein>
<dbReference type="EMBL" id="PQVP01000002">
    <property type="protein sequence ID" value="POZ84726.1"/>
    <property type="molecule type" value="Genomic_DNA"/>
</dbReference>
<gene>
    <name evidence="1" type="ORF">C3743_14465</name>
    <name evidence="2" type="ORF">C3743_32915</name>
</gene>
<dbReference type="RefSeq" id="WP_089460715.1">
    <property type="nucleotide sequence ID" value="NZ_CM009575.1"/>
</dbReference>
<evidence type="ECO:0000313" key="3">
    <source>
        <dbReference type="Proteomes" id="UP000238655"/>
    </source>
</evidence>
<reference evidence="2 3" key="1">
    <citation type="submission" date="2018-01" db="EMBL/GenBank/DDBJ databases">
        <title>Successful Treatment of Persistent Burkholderia cepacia Bacteremia with Ceftazidime-Avibactam.</title>
        <authorList>
            <person name="Tamma P."/>
            <person name="Fan Y."/>
            <person name="Bergman Y."/>
            <person name="Sick-Samuels A."/>
            <person name="Hsu A."/>
            <person name="Timp W."/>
            <person name="Simner P."/>
        </authorList>
    </citation>
    <scope>NUCLEOTIDE SEQUENCE [LARGE SCALE GENOMIC DNA]</scope>
    <source>
        <strain evidence="2 3">170816</strain>
    </source>
</reference>
<name>A0A2S5E079_9BURK</name>
<organism evidence="2 3">
    <name type="scientific">Burkholderia contaminans</name>
    <dbReference type="NCBI Taxonomy" id="488447"/>
    <lineage>
        <taxon>Bacteria</taxon>
        <taxon>Pseudomonadati</taxon>
        <taxon>Pseudomonadota</taxon>
        <taxon>Betaproteobacteria</taxon>
        <taxon>Burkholderiales</taxon>
        <taxon>Burkholderiaceae</taxon>
        <taxon>Burkholderia</taxon>
        <taxon>Burkholderia cepacia complex</taxon>
    </lineage>
</organism>
<dbReference type="Proteomes" id="UP000238655">
    <property type="component" value="Chromosome 1"/>
</dbReference>
<comment type="caution">
    <text evidence="2">The sequence shown here is derived from an EMBL/GenBank/DDBJ whole genome shotgun (WGS) entry which is preliminary data.</text>
</comment>
<accession>A0A2S5E079</accession>
<evidence type="ECO:0000313" key="2">
    <source>
        <dbReference type="EMBL" id="POZ84726.1"/>
    </source>
</evidence>
<dbReference type="AlphaFoldDB" id="A0A2S5E079"/>
<evidence type="ECO:0000313" key="1">
    <source>
        <dbReference type="EMBL" id="POZ81537.1"/>
    </source>
</evidence>
<proteinExistence type="predicted"/>
<dbReference type="EMBL" id="PQVP01000002">
    <property type="protein sequence ID" value="POZ81537.1"/>
    <property type="molecule type" value="Genomic_DNA"/>
</dbReference>
<sequence>MRAELDAANSRIAALQQQVMDEQERVIKWQGLYNSATEAKPHAESILQKLEAGEAIVLGDLQSRLRAFVDAL</sequence>